<gene>
    <name evidence="2" type="ORF">SAMN05421753_11587</name>
</gene>
<dbReference type="CDD" id="cd01741">
    <property type="entry name" value="GATase1_1"/>
    <property type="match status" value="1"/>
</dbReference>
<dbReference type="SUPFAM" id="SSF52317">
    <property type="entry name" value="Class I glutamine amidotransferase-like"/>
    <property type="match status" value="1"/>
</dbReference>
<dbReference type="OrthoDB" id="9807137at2"/>
<reference evidence="3" key="1">
    <citation type="submission" date="2016-10" db="EMBL/GenBank/DDBJ databases">
        <authorList>
            <person name="Varghese N."/>
            <person name="Submissions S."/>
        </authorList>
    </citation>
    <scope>NUCLEOTIDE SEQUENCE [LARGE SCALE GENOMIC DNA]</scope>
    <source>
        <strain evidence="3">DSM 26348</strain>
    </source>
</reference>
<evidence type="ECO:0000313" key="3">
    <source>
        <dbReference type="Proteomes" id="UP000199518"/>
    </source>
</evidence>
<dbReference type="EMBL" id="FOQD01000015">
    <property type="protein sequence ID" value="SFJ08171.1"/>
    <property type="molecule type" value="Genomic_DNA"/>
</dbReference>
<dbReference type="PANTHER" id="PTHR42695">
    <property type="entry name" value="GLUTAMINE AMIDOTRANSFERASE YLR126C-RELATED"/>
    <property type="match status" value="1"/>
</dbReference>
<dbReference type="PANTHER" id="PTHR42695:SF5">
    <property type="entry name" value="GLUTAMINE AMIDOTRANSFERASE YLR126C-RELATED"/>
    <property type="match status" value="1"/>
</dbReference>
<sequence>MRIRVLQHVPFEGPGHIQNWADSRGHSVAVTHLYAGDPPPALDDFDWLVIMGGPMSVNDPLPWIPLAKRLIEQSFERDKIVLGICLGAQLIASTLGARVYCGEFKEIGWFRVYCTPAATTSPLFQGVPKSFLSYHWHGETFDLPAGAKHLAMTLGCGCQAFAYGPRGLALQFHLEMTECVIRDLSRECGGDLPNGRYVQPTQSHLEQPERLTAMHKMLDRILDNLAASAV</sequence>
<keyword evidence="2" id="KW-0315">Glutamine amidotransferase</keyword>
<dbReference type="Gene3D" id="3.40.50.880">
    <property type="match status" value="1"/>
</dbReference>
<protein>
    <submittedName>
        <fullName evidence="2">GMP synthase-Glutamine amidotransferase</fullName>
    </submittedName>
</protein>
<evidence type="ECO:0000313" key="2">
    <source>
        <dbReference type="EMBL" id="SFJ08171.1"/>
    </source>
</evidence>
<dbReference type="FunFam" id="3.40.50.880:FF:000033">
    <property type="entry name" value="Glutamine amidotransferase class-I"/>
    <property type="match status" value="1"/>
</dbReference>
<feature type="domain" description="Glutamine amidotransferase" evidence="1">
    <location>
        <begin position="28"/>
        <end position="177"/>
    </location>
</feature>
<dbReference type="InterPro" id="IPR029062">
    <property type="entry name" value="Class_I_gatase-like"/>
</dbReference>
<dbReference type="STRING" id="1576369.SAMN05421753_11587"/>
<dbReference type="PROSITE" id="PS51273">
    <property type="entry name" value="GATASE_TYPE_1"/>
    <property type="match status" value="1"/>
</dbReference>
<keyword evidence="2" id="KW-0808">Transferase</keyword>
<accession>A0A1I3NFR3</accession>
<dbReference type="GO" id="GO:0016740">
    <property type="term" value="F:transferase activity"/>
    <property type="evidence" value="ECO:0007669"/>
    <property type="project" value="UniProtKB-KW"/>
</dbReference>
<organism evidence="2 3">
    <name type="scientific">Planctomicrobium piriforme</name>
    <dbReference type="NCBI Taxonomy" id="1576369"/>
    <lineage>
        <taxon>Bacteria</taxon>
        <taxon>Pseudomonadati</taxon>
        <taxon>Planctomycetota</taxon>
        <taxon>Planctomycetia</taxon>
        <taxon>Planctomycetales</taxon>
        <taxon>Planctomycetaceae</taxon>
        <taxon>Planctomicrobium</taxon>
    </lineage>
</organism>
<dbReference type="GO" id="GO:0005829">
    <property type="term" value="C:cytosol"/>
    <property type="evidence" value="ECO:0007669"/>
    <property type="project" value="TreeGrafter"/>
</dbReference>
<keyword evidence="3" id="KW-1185">Reference proteome</keyword>
<dbReference type="AlphaFoldDB" id="A0A1I3NFR3"/>
<dbReference type="Pfam" id="PF00117">
    <property type="entry name" value="GATase"/>
    <property type="match status" value="1"/>
</dbReference>
<evidence type="ECO:0000259" key="1">
    <source>
        <dbReference type="Pfam" id="PF00117"/>
    </source>
</evidence>
<dbReference type="Proteomes" id="UP000199518">
    <property type="component" value="Unassembled WGS sequence"/>
</dbReference>
<dbReference type="InterPro" id="IPR044992">
    <property type="entry name" value="ChyE-like"/>
</dbReference>
<name>A0A1I3NFR3_9PLAN</name>
<proteinExistence type="predicted"/>
<dbReference type="InterPro" id="IPR017926">
    <property type="entry name" value="GATASE"/>
</dbReference>
<dbReference type="RefSeq" id="WP_092053418.1">
    <property type="nucleotide sequence ID" value="NZ_FOQD01000015.1"/>
</dbReference>